<dbReference type="AlphaFoldDB" id="A0A5N5QGD6"/>
<protein>
    <submittedName>
        <fullName evidence="3">Transmembrane protein</fullName>
    </submittedName>
</protein>
<organism evidence="3 4">
    <name type="scientific">Ceratobasidium theobromae</name>
    <dbReference type="NCBI Taxonomy" id="1582974"/>
    <lineage>
        <taxon>Eukaryota</taxon>
        <taxon>Fungi</taxon>
        <taxon>Dikarya</taxon>
        <taxon>Basidiomycota</taxon>
        <taxon>Agaricomycotina</taxon>
        <taxon>Agaricomycetes</taxon>
        <taxon>Cantharellales</taxon>
        <taxon>Ceratobasidiaceae</taxon>
        <taxon>Ceratobasidium</taxon>
    </lineage>
</organism>
<keyword evidence="2 3" id="KW-0812">Transmembrane</keyword>
<feature type="region of interest" description="Disordered" evidence="1">
    <location>
        <begin position="335"/>
        <end position="402"/>
    </location>
</feature>
<keyword evidence="2" id="KW-1133">Transmembrane helix</keyword>
<reference evidence="3 4" key="1">
    <citation type="journal article" date="2019" name="Fungal Biol. Biotechnol.">
        <title>Draft genome sequence of fastidious pathogen Ceratobasidium theobromae, which causes vascular-streak dieback in Theobroma cacao.</title>
        <authorList>
            <person name="Ali S.S."/>
            <person name="Asman A."/>
            <person name="Shao J."/>
            <person name="Firmansyah A.P."/>
            <person name="Susilo A.W."/>
            <person name="Rosmana A."/>
            <person name="McMahon P."/>
            <person name="Junaid M."/>
            <person name="Guest D."/>
            <person name="Kheng T.Y."/>
            <person name="Meinhardt L.W."/>
            <person name="Bailey B.A."/>
        </authorList>
    </citation>
    <scope>NUCLEOTIDE SEQUENCE [LARGE SCALE GENOMIC DNA]</scope>
    <source>
        <strain evidence="3 4">CT2</strain>
    </source>
</reference>
<keyword evidence="2" id="KW-0472">Membrane</keyword>
<dbReference type="Gene3D" id="2.60.120.260">
    <property type="entry name" value="Galactose-binding domain-like"/>
    <property type="match status" value="1"/>
</dbReference>
<dbReference type="Proteomes" id="UP000383932">
    <property type="component" value="Unassembled WGS sequence"/>
</dbReference>
<keyword evidence="4" id="KW-1185">Reference proteome</keyword>
<feature type="transmembrane region" description="Helical" evidence="2">
    <location>
        <begin position="301"/>
        <end position="326"/>
    </location>
</feature>
<comment type="caution">
    <text evidence="3">The sequence shown here is derived from an EMBL/GenBank/DDBJ whole genome shotgun (WGS) entry which is preliminary data.</text>
</comment>
<evidence type="ECO:0000313" key="4">
    <source>
        <dbReference type="Proteomes" id="UP000383932"/>
    </source>
</evidence>
<evidence type="ECO:0000313" key="3">
    <source>
        <dbReference type="EMBL" id="KAB5590593.1"/>
    </source>
</evidence>
<evidence type="ECO:0000256" key="1">
    <source>
        <dbReference type="SAM" id="MobiDB-lite"/>
    </source>
</evidence>
<evidence type="ECO:0000256" key="2">
    <source>
        <dbReference type="SAM" id="Phobius"/>
    </source>
</evidence>
<name>A0A5N5QGD6_9AGAM</name>
<proteinExistence type="predicted"/>
<feature type="compositionally biased region" description="Basic and acidic residues" evidence="1">
    <location>
        <begin position="393"/>
        <end position="402"/>
    </location>
</feature>
<dbReference type="OrthoDB" id="3013353at2759"/>
<sequence length="402" mass="43959">MFFALFTLGYALAQNTISIRIDDSELYTPANQNGIQYSSSWVQHSGNEAKGQYRGTFSSTSTANASAIFFFQGSSVSSYYVSGNGYVSIDGRPAQQMNESPWTESDLDDEDHQIVISQPDSSGAKVLELDYFEVVYNVREHPDVHPSSIGPGGTHAPQALIIDNTDKKIKYEGTWTNSPPDVQRSFYFGGTQHTTTTPGSSLSFTFNGTAISYFSDQRAENGWALISVDGDEGERVSTFLPFKDRRWFSQVLCWSKTDLKAGTHVIKISHDDKPGSHVSLDFFKYTPSSGSDFSQLQAKHISLAAVVGLAGAGVAIVCGAWVLFWLHRYHRGTRNEATPDISDKSETSSIADRTFGPVPQAPAATPAGRAWSGFGESRRASPCESHHTVRPPDVNRDPEGNV</sequence>
<dbReference type="EMBL" id="SSOP01000158">
    <property type="protein sequence ID" value="KAB5590593.1"/>
    <property type="molecule type" value="Genomic_DNA"/>
</dbReference>
<accession>A0A5N5QGD6</accession>
<gene>
    <name evidence="3" type="ORF">CTheo_5962</name>
</gene>
<feature type="compositionally biased region" description="Basic and acidic residues" evidence="1">
    <location>
        <begin position="376"/>
        <end position="387"/>
    </location>
</feature>